<dbReference type="Pfam" id="PF05685">
    <property type="entry name" value="Uma2"/>
    <property type="match status" value="1"/>
</dbReference>
<accession>A0A2S6H3Q8</accession>
<dbReference type="InterPro" id="IPR012296">
    <property type="entry name" value="Nuclease_put_TT1808"/>
</dbReference>
<dbReference type="SUPFAM" id="SSF52980">
    <property type="entry name" value="Restriction endonuclease-like"/>
    <property type="match status" value="1"/>
</dbReference>
<organism evidence="2 3">
    <name type="scientific">Methylobacter tundripaludum</name>
    <dbReference type="NCBI Taxonomy" id="173365"/>
    <lineage>
        <taxon>Bacteria</taxon>
        <taxon>Pseudomonadati</taxon>
        <taxon>Pseudomonadota</taxon>
        <taxon>Gammaproteobacteria</taxon>
        <taxon>Methylococcales</taxon>
        <taxon>Methylococcaceae</taxon>
        <taxon>Methylobacter</taxon>
    </lineage>
</organism>
<name>A0A2S6H3Q8_9GAMM</name>
<dbReference type="InterPro" id="IPR011335">
    <property type="entry name" value="Restrct_endonuc-II-like"/>
</dbReference>
<dbReference type="RefSeq" id="WP_104423541.1">
    <property type="nucleotide sequence ID" value="NZ_PTIY01000005.1"/>
</dbReference>
<keyword evidence="3" id="KW-1185">Reference proteome</keyword>
<dbReference type="EMBL" id="PTIY01000005">
    <property type="protein sequence ID" value="PPK72115.1"/>
    <property type="molecule type" value="Genomic_DNA"/>
</dbReference>
<evidence type="ECO:0000259" key="1">
    <source>
        <dbReference type="Pfam" id="PF05685"/>
    </source>
</evidence>
<protein>
    <submittedName>
        <fullName evidence="2">Uma2 family endonuclease</fullName>
    </submittedName>
</protein>
<dbReference type="AlphaFoldDB" id="A0A2S6H3Q8"/>
<keyword evidence="2" id="KW-0255">Endonuclease</keyword>
<dbReference type="OrthoDB" id="196625at2"/>
<dbReference type="PANTHER" id="PTHR35400">
    <property type="entry name" value="SLR1083 PROTEIN"/>
    <property type="match status" value="1"/>
</dbReference>
<dbReference type="GO" id="GO:0004519">
    <property type="term" value="F:endonuclease activity"/>
    <property type="evidence" value="ECO:0007669"/>
    <property type="project" value="UniProtKB-KW"/>
</dbReference>
<proteinExistence type="predicted"/>
<comment type="caution">
    <text evidence="2">The sequence shown here is derived from an EMBL/GenBank/DDBJ whole genome shotgun (WGS) entry which is preliminary data.</text>
</comment>
<sequence length="188" mass="21285">MAIATTGVRKHLTDINEWQRLGEANIFPPDSRLELIEGEILEMASIGFNHSGHLNRINKLFSKLMPDDIIPSVQNPLQLGDLSEPEPDFMLLKPNDDFYSSRHPNAGDVLLLIEVADSSLIFDQNQKLRLYALHNVPEYWLMNLNDSCVEVYRQPHGDCYGEKTTLRVGDTVTLSQLEQISINIADIL</sequence>
<dbReference type="Proteomes" id="UP000238071">
    <property type="component" value="Unassembled WGS sequence"/>
</dbReference>
<keyword evidence="2" id="KW-0540">Nuclease</keyword>
<evidence type="ECO:0000313" key="3">
    <source>
        <dbReference type="Proteomes" id="UP000238071"/>
    </source>
</evidence>
<dbReference type="InterPro" id="IPR008538">
    <property type="entry name" value="Uma2"/>
</dbReference>
<dbReference type="PANTHER" id="PTHR35400:SF1">
    <property type="entry name" value="SLR1083 PROTEIN"/>
    <property type="match status" value="1"/>
</dbReference>
<gene>
    <name evidence="2" type="ORF">B0F88_105227</name>
</gene>
<dbReference type="CDD" id="cd06260">
    <property type="entry name" value="DUF820-like"/>
    <property type="match status" value="1"/>
</dbReference>
<dbReference type="Gene3D" id="3.90.1570.10">
    <property type="entry name" value="tt1808, chain A"/>
    <property type="match status" value="1"/>
</dbReference>
<reference evidence="2 3" key="1">
    <citation type="submission" date="2018-02" db="EMBL/GenBank/DDBJ databases">
        <title>Subsurface microbial communities from deep shales in Ohio and West Virginia, USA.</title>
        <authorList>
            <person name="Wrighton K."/>
        </authorList>
    </citation>
    <scope>NUCLEOTIDE SEQUENCE [LARGE SCALE GENOMIC DNA]</scope>
    <source>
        <strain evidence="2 3">OWC-G53F</strain>
    </source>
</reference>
<feature type="domain" description="Putative restriction endonuclease" evidence="1">
    <location>
        <begin position="27"/>
        <end position="184"/>
    </location>
</feature>
<evidence type="ECO:0000313" key="2">
    <source>
        <dbReference type="EMBL" id="PPK72115.1"/>
    </source>
</evidence>
<keyword evidence="2" id="KW-0378">Hydrolase</keyword>